<proteinExistence type="predicted"/>
<dbReference type="EMBL" id="JXQQ01000084">
    <property type="protein sequence ID" value="KIQ21944.1"/>
    <property type="molecule type" value="Genomic_DNA"/>
</dbReference>
<evidence type="ECO:0000313" key="1">
    <source>
        <dbReference type="EMBL" id="KIQ21944.1"/>
    </source>
</evidence>
<dbReference type="AlphaFoldDB" id="A0A0D0LTP9"/>
<dbReference type="Proteomes" id="UP000032067">
    <property type="component" value="Unassembled WGS sequence"/>
</dbReference>
<organism evidence="1 2">
    <name type="scientific">Variovorax paradoxus</name>
    <dbReference type="NCBI Taxonomy" id="34073"/>
    <lineage>
        <taxon>Bacteria</taxon>
        <taxon>Pseudomonadati</taxon>
        <taxon>Pseudomonadota</taxon>
        <taxon>Betaproteobacteria</taxon>
        <taxon>Burkholderiales</taxon>
        <taxon>Comamonadaceae</taxon>
        <taxon>Variovorax</taxon>
    </lineage>
</organism>
<gene>
    <name evidence="1" type="ORF">RT97_27110</name>
</gene>
<reference evidence="1 2" key="1">
    <citation type="submission" date="2014-12" db="EMBL/GenBank/DDBJ databases">
        <title>16Stimator: statistical estimation of ribosomal gene copy numbers from draft genome assemblies.</title>
        <authorList>
            <person name="Perisin M.A."/>
            <person name="Vetter M."/>
            <person name="Gilbert J.A."/>
            <person name="Bergelson J."/>
        </authorList>
    </citation>
    <scope>NUCLEOTIDE SEQUENCE [LARGE SCALE GENOMIC DNA]</scope>
    <source>
        <strain evidence="1 2">MEDvA23</strain>
    </source>
</reference>
<name>A0A0D0LTP9_VARPD</name>
<comment type="caution">
    <text evidence="1">The sequence shown here is derived from an EMBL/GenBank/DDBJ whole genome shotgun (WGS) entry which is preliminary data.</text>
</comment>
<protein>
    <submittedName>
        <fullName evidence="1">Uncharacterized protein</fullName>
    </submittedName>
</protein>
<evidence type="ECO:0000313" key="2">
    <source>
        <dbReference type="Proteomes" id="UP000032067"/>
    </source>
</evidence>
<accession>A0A0D0LTP9</accession>
<sequence>MEHHQDKIVCIGWGSLIWDPRTLPCVGGWNRDGPMLPVEFARESAGRKITLVICENVPEVQSLWTLLAADNVATARQQLGLREFEAAKPKWIEANIGYWDRSGGIYQGEGAPAIAAWAQERGLAGVVWTGLSCGFKISPGVMPRAEEIVAHLNELDGAERIAAEEYVRRAPSQIDTEYRKLIASELDWT</sequence>